<keyword evidence="4 7" id="KW-1133">Transmembrane helix</keyword>
<dbReference type="InterPro" id="IPR050250">
    <property type="entry name" value="Macrolide_Exporter_MacB"/>
</dbReference>
<comment type="subcellular location">
    <subcellularLocation>
        <location evidence="1">Cell membrane</location>
        <topology evidence="1">Multi-pass membrane protein</topology>
    </subcellularLocation>
</comment>
<dbReference type="InterPro" id="IPR025857">
    <property type="entry name" value="MacB_PCD"/>
</dbReference>
<protein>
    <recommendedName>
        <fullName evidence="11">Permease</fullName>
    </recommendedName>
</protein>
<dbReference type="AlphaFoldDB" id="Q025B2"/>
<feature type="domain" description="ABC3 transporter permease C-terminal" evidence="8">
    <location>
        <begin position="318"/>
        <end position="427"/>
    </location>
</feature>
<evidence type="ECO:0000259" key="8">
    <source>
        <dbReference type="Pfam" id="PF02687"/>
    </source>
</evidence>
<proteinExistence type="inferred from homology"/>
<keyword evidence="2" id="KW-1003">Cell membrane</keyword>
<dbReference type="Pfam" id="PF12704">
    <property type="entry name" value="MacB_PCD"/>
    <property type="match status" value="2"/>
</dbReference>
<feature type="transmembrane region" description="Helical" evidence="7">
    <location>
        <begin position="366"/>
        <end position="388"/>
    </location>
</feature>
<evidence type="ECO:0008006" key="11">
    <source>
        <dbReference type="Google" id="ProtNLM"/>
    </source>
</evidence>
<evidence type="ECO:0000256" key="7">
    <source>
        <dbReference type="SAM" id="Phobius"/>
    </source>
</evidence>
<comment type="similarity">
    <text evidence="6">Belongs to the ABC-4 integral membrane protein family.</text>
</comment>
<accession>Q025B2</accession>
<organism evidence="10">
    <name type="scientific">Solibacter usitatus (strain Ellin6076)</name>
    <dbReference type="NCBI Taxonomy" id="234267"/>
    <lineage>
        <taxon>Bacteria</taxon>
        <taxon>Pseudomonadati</taxon>
        <taxon>Acidobacteriota</taxon>
        <taxon>Terriglobia</taxon>
        <taxon>Bryobacterales</taxon>
        <taxon>Solibacteraceae</taxon>
        <taxon>Candidatus Solibacter</taxon>
    </lineage>
</organism>
<dbReference type="STRING" id="234267.Acid_2425"/>
<dbReference type="EMBL" id="CP000473">
    <property type="protein sequence ID" value="ABJ83414.1"/>
    <property type="molecule type" value="Genomic_DNA"/>
</dbReference>
<feature type="domain" description="ABC3 transporter permease C-terminal" evidence="8">
    <location>
        <begin position="733"/>
        <end position="843"/>
    </location>
</feature>
<name>Q025B2_SOLUE</name>
<evidence type="ECO:0000256" key="6">
    <source>
        <dbReference type="ARBA" id="ARBA00038076"/>
    </source>
</evidence>
<dbReference type="GO" id="GO:0005886">
    <property type="term" value="C:plasma membrane"/>
    <property type="evidence" value="ECO:0007669"/>
    <property type="project" value="UniProtKB-SubCell"/>
</dbReference>
<evidence type="ECO:0000259" key="9">
    <source>
        <dbReference type="Pfam" id="PF12704"/>
    </source>
</evidence>
<dbReference type="InterPro" id="IPR003838">
    <property type="entry name" value="ABC3_permease_C"/>
</dbReference>
<evidence type="ECO:0000313" key="10">
    <source>
        <dbReference type="EMBL" id="ABJ83414.1"/>
    </source>
</evidence>
<dbReference type="GO" id="GO:0022857">
    <property type="term" value="F:transmembrane transporter activity"/>
    <property type="evidence" value="ECO:0007669"/>
    <property type="project" value="TreeGrafter"/>
</dbReference>
<dbReference type="PANTHER" id="PTHR30572:SF4">
    <property type="entry name" value="ABC TRANSPORTER PERMEASE YTRF"/>
    <property type="match status" value="1"/>
</dbReference>
<dbReference type="Pfam" id="PF02687">
    <property type="entry name" value="FtsX"/>
    <property type="match status" value="2"/>
</dbReference>
<evidence type="ECO:0000256" key="5">
    <source>
        <dbReference type="ARBA" id="ARBA00023136"/>
    </source>
</evidence>
<dbReference type="eggNOG" id="COG0577">
    <property type="taxonomic scope" value="Bacteria"/>
</dbReference>
<feature type="transmembrane region" description="Helical" evidence="7">
    <location>
        <begin position="728"/>
        <end position="753"/>
    </location>
</feature>
<evidence type="ECO:0000256" key="3">
    <source>
        <dbReference type="ARBA" id="ARBA00022692"/>
    </source>
</evidence>
<feature type="transmembrane region" description="Helical" evidence="7">
    <location>
        <begin position="408"/>
        <end position="426"/>
    </location>
</feature>
<dbReference type="NCBIfam" id="TIGR03434">
    <property type="entry name" value="ADOP"/>
    <property type="match status" value="1"/>
</dbReference>
<feature type="transmembrane region" description="Helical" evidence="7">
    <location>
        <begin position="455"/>
        <end position="477"/>
    </location>
</feature>
<dbReference type="HOGENOM" id="CLU_009433_1_0_0"/>
<evidence type="ECO:0000256" key="1">
    <source>
        <dbReference type="ARBA" id="ARBA00004651"/>
    </source>
</evidence>
<feature type="domain" description="MacB-like periplasmic core" evidence="9">
    <location>
        <begin position="557"/>
        <end position="666"/>
    </location>
</feature>
<sequence length="852" mass="90715">MAYDFFWPRCRKRSAPNDITVTESGEGGPVMNEIGIFSRDVKYALRSLVATKGLTITVVLTLALGIGANAAIFTLVRGVLLRPLVNRDEDRLIYIHQSAPGMGLDNAVFSVPEILDLKQRVKTLSAIGDFSTIGFTMIGLGEPREVQAGVVGGTYFDVMGLHPVLGRLLDMRDDGPAAAGAVVLTYRYWTTALKSDPAVLGKVLRLGSRSATIVGVLEPSIPYPAETEIIANIVTSPHHLSATMVTGRLHRMTELFGRLAPGATLEQARAELKAAHATMVKDHPESYPVKADFRIDAVLLRDQITSKARTVLWVLLAASGLIFIIACSNVANLILARTIRREGELAIRAALGASTGALRRVLLTECLLLCGAGAALGILSARPMVAILARYASRFSVRALDLTVDSSMLWVGAGLALAAAALLAFVPRLPSGDGSSGINLSSGSLRMTGGASRRLRAFAITQIAASFVLLAGAAMLLKALLALQAVNTGIDTRRVLAINVPVMSYGKTDGQVVDFYKEAIRRIHQLPGVDGAALGMLTPWREGGNLGIGLQFTAEGYVRGTSEDDPRGQFRVVSPGFFAALGVPLIAGRDFNELDRKDAEPVAIVSQSVAQRMFPNRDALNRHVVWTDPVLKFISTKPAAPMRIIGIAKDIDDEHLVPGPTLTVYQPFGQGPMFGGRLFVHVRTDPYSLVTPITRTIREMSVEQPVERAATLEDVRAEVLTPNRLNALVFGGFALVALTIAVVGVAGVLAFSVSARTREFGIRLAIGSQPRHLLGRVIGEGTVITALGIGAGLACGLALQRLAARYFEIVDMPGAWVVLGAAGILLAAAVVASAWPAMRAARVDVIQALRAD</sequence>
<gene>
    <name evidence="10" type="ordered locus">Acid_2425</name>
</gene>
<dbReference type="PANTHER" id="PTHR30572">
    <property type="entry name" value="MEMBRANE COMPONENT OF TRANSPORTER-RELATED"/>
    <property type="match status" value="1"/>
</dbReference>
<dbReference type="KEGG" id="sus:Acid_2425"/>
<feature type="domain" description="MacB-like periplasmic core" evidence="9">
    <location>
        <begin position="55"/>
        <end position="274"/>
    </location>
</feature>
<feature type="transmembrane region" description="Helical" evidence="7">
    <location>
        <begin position="773"/>
        <end position="799"/>
    </location>
</feature>
<feature type="transmembrane region" description="Helical" evidence="7">
    <location>
        <begin position="311"/>
        <end position="335"/>
    </location>
</feature>
<keyword evidence="5 7" id="KW-0472">Membrane</keyword>
<evidence type="ECO:0000256" key="4">
    <source>
        <dbReference type="ARBA" id="ARBA00022989"/>
    </source>
</evidence>
<dbReference type="InParanoid" id="Q025B2"/>
<feature type="transmembrane region" description="Helical" evidence="7">
    <location>
        <begin position="54"/>
        <end position="76"/>
    </location>
</feature>
<keyword evidence="3 7" id="KW-0812">Transmembrane</keyword>
<reference evidence="10" key="1">
    <citation type="submission" date="2006-10" db="EMBL/GenBank/DDBJ databases">
        <title>Complete sequence of Solibacter usitatus Ellin6076.</title>
        <authorList>
            <consortium name="US DOE Joint Genome Institute"/>
            <person name="Copeland A."/>
            <person name="Lucas S."/>
            <person name="Lapidus A."/>
            <person name="Barry K."/>
            <person name="Detter J.C."/>
            <person name="Glavina del Rio T."/>
            <person name="Hammon N."/>
            <person name="Israni S."/>
            <person name="Dalin E."/>
            <person name="Tice H."/>
            <person name="Pitluck S."/>
            <person name="Thompson L.S."/>
            <person name="Brettin T."/>
            <person name="Bruce D."/>
            <person name="Han C."/>
            <person name="Tapia R."/>
            <person name="Gilna P."/>
            <person name="Schmutz J."/>
            <person name="Larimer F."/>
            <person name="Land M."/>
            <person name="Hauser L."/>
            <person name="Kyrpides N."/>
            <person name="Mikhailova N."/>
            <person name="Janssen P.H."/>
            <person name="Kuske C.R."/>
            <person name="Richardson P."/>
        </authorList>
    </citation>
    <scope>NUCLEOTIDE SEQUENCE</scope>
    <source>
        <strain evidence="10">Ellin6076</strain>
    </source>
</reference>
<feature type="transmembrane region" description="Helical" evidence="7">
    <location>
        <begin position="814"/>
        <end position="835"/>
    </location>
</feature>
<evidence type="ECO:0000256" key="2">
    <source>
        <dbReference type="ARBA" id="ARBA00022475"/>
    </source>
</evidence>
<dbReference type="InterPro" id="IPR017800">
    <property type="entry name" value="ADOP"/>
</dbReference>